<evidence type="ECO:0000313" key="3">
    <source>
        <dbReference type="Proteomes" id="UP001501057"/>
    </source>
</evidence>
<dbReference type="InterPro" id="IPR043129">
    <property type="entry name" value="ATPase_NBD"/>
</dbReference>
<dbReference type="Pfam" id="PF00480">
    <property type="entry name" value="ROK"/>
    <property type="match status" value="1"/>
</dbReference>
<proteinExistence type="inferred from homology"/>
<dbReference type="InterPro" id="IPR000600">
    <property type="entry name" value="ROK"/>
</dbReference>
<dbReference type="Proteomes" id="UP001501057">
    <property type="component" value="Unassembled WGS sequence"/>
</dbReference>
<dbReference type="PANTHER" id="PTHR18964">
    <property type="entry name" value="ROK (REPRESSOR, ORF, KINASE) FAMILY"/>
    <property type="match status" value="1"/>
</dbReference>
<sequence>MVDAPGTPWHGPASVAVRQANLRERNLAALVAGVCRAESPPSRADLAVELSMTRATAARLVDELVAAKVVDEVERPRSGRGRPALALRPGEGIVALGLAIETERVIARAVDLRGEVVAERVAPSTSRDPERVLDALAAEAREVRALVQARRVVGVGVAVPGIVTEDGLLLRAPNLGWSDVDVAEGLRSVGGLHRIHVANEADMAAFLEAEPAPGRPGEWSDFVHVSAAVGVGGSIVTGGRIVAGEHGAAGELGHVCVDPSGPACACGSTGCLERYVGIEALATVSGLAREDVATELGARAAAGDTGCLAALEQVTHALSVALASVVNVVGISSVVLGGHLATLPPSTLEAVQQRLDARVLGSRWTPVRIRAARGDDAAAATGAAHRALGDLLARPAAWV</sequence>
<evidence type="ECO:0000313" key="2">
    <source>
        <dbReference type="EMBL" id="GAA1740006.1"/>
    </source>
</evidence>
<organism evidence="2 3">
    <name type="scientific">Aeromicrobium alkaliterrae</name>
    <dbReference type="NCBI Taxonomy" id="302168"/>
    <lineage>
        <taxon>Bacteria</taxon>
        <taxon>Bacillati</taxon>
        <taxon>Actinomycetota</taxon>
        <taxon>Actinomycetes</taxon>
        <taxon>Propionibacteriales</taxon>
        <taxon>Nocardioidaceae</taxon>
        <taxon>Aeromicrobium</taxon>
    </lineage>
</organism>
<accession>A0ABP4VZ39</accession>
<comment type="similarity">
    <text evidence="1">Belongs to the ROK (NagC/XylR) family.</text>
</comment>
<name>A0ABP4VZ39_9ACTN</name>
<dbReference type="Gene3D" id="1.10.10.10">
    <property type="entry name" value="Winged helix-like DNA-binding domain superfamily/Winged helix DNA-binding domain"/>
    <property type="match status" value="1"/>
</dbReference>
<protein>
    <submittedName>
        <fullName evidence="2">ROK family transcriptional regulator</fullName>
    </submittedName>
</protein>
<dbReference type="InterPro" id="IPR036390">
    <property type="entry name" value="WH_DNA-bd_sf"/>
</dbReference>
<dbReference type="InterPro" id="IPR036388">
    <property type="entry name" value="WH-like_DNA-bd_sf"/>
</dbReference>
<keyword evidence="3" id="KW-1185">Reference proteome</keyword>
<dbReference type="Gene3D" id="3.30.420.40">
    <property type="match status" value="2"/>
</dbReference>
<dbReference type="PANTHER" id="PTHR18964:SF149">
    <property type="entry name" value="BIFUNCTIONAL UDP-N-ACETYLGLUCOSAMINE 2-EPIMERASE_N-ACETYLMANNOSAMINE KINASE"/>
    <property type="match status" value="1"/>
</dbReference>
<reference evidence="3" key="1">
    <citation type="journal article" date="2019" name="Int. J. Syst. Evol. Microbiol.">
        <title>The Global Catalogue of Microorganisms (GCM) 10K type strain sequencing project: providing services to taxonomists for standard genome sequencing and annotation.</title>
        <authorList>
            <consortium name="The Broad Institute Genomics Platform"/>
            <consortium name="The Broad Institute Genome Sequencing Center for Infectious Disease"/>
            <person name="Wu L."/>
            <person name="Ma J."/>
        </authorList>
    </citation>
    <scope>NUCLEOTIDE SEQUENCE [LARGE SCALE GENOMIC DNA]</scope>
    <source>
        <strain evidence="3">JCM 13518</strain>
    </source>
</reference>
<comment type="caution">
    <text evidence="2">The sequence shown here is derived from an EMBL/GenBank/DDBJ whole genome shotgun (WGS) entry which is preliminary data.</text>
</comment>
<dbReference type="SUPFAM" id="SSF53067">
    <property type="entry name" value="Actin-like ATPase domain"/>
    <property type="match status" value="1"/>
</dbReference>
<dbReference type="SUPFAM" id="SSF46785">
    <property type="entry name" value="Winged helix' DNA-binding domain"/>
    <property type="match status" value="1"/>
</dbReference>
<gene>
    <name evidence="2" type="ORF">GCM10009710_20350</name>
</gene>
<dbReference type="RefSeq" id="WP_344200881.1">
    <property type="nucleotide sequence ID" value="NZ_BAAAME010000004.1"/>
</dbReference>
<dbReference type="EMBL" id="BAAAME010000004">
    <property type="protein sequence ID" value="GAA1740006.1"/>
    <property type="molecule type" value="Genomic_DNA"/>
</dbReference>
<evidence type="ECO:0000256" key="1">
    <source>
        <dbReference type="ARBA" id="ARBA00006479"/>
    </source>
</evidence>